<evidence type="ECO:0000256" key="2">
    <source>
        <dbReference type="ARBA" id="ARBA00022679"/>
    </source>
</evidence>
<evidence type="ECO:0000256" key="4">
    <source>
        <dbReference type="ARBA" id="ARBA00023315"/>
    </source>
</evidence>
<keyword evidence="4" id="KW-0012">Acyltransferase</keyword>
<keyword evidence="2 9" id="KW-0808">Transferase</keyword>
<dbReference type="EC" id="2.3.1.6" evidence="5"/>
<dbReference type="GO" id="GO:0004102">
    <property type="term" value="F:choline O-acetyltransferase activity"/>
    <property type="evidence" value="ECO:0007669"/>
    <property type="project" value="UniProtKB-EC"/>
</dbReference>
<dbReference type="GO" id="GO:0007274">
    <property type="term" value="P:neuromuscular synaptic transmission"/>
    <property type="evidence" value="ECO:0007669"/>
    <property type="project" value="TreeGrafter"/>
</dbReference>
<dbReference type="InterPro" id="IPR042231">
    <property type="entry name" value="Cho/carn_acyl_trans_2"/>
</dbReference>
<evidence type="ECO:0000256" key="3">
    <source>
        <dbReference type="ARBA" id="ARBA00022979"/>
    </source>
</evidence>
<dbReference type="SUPFAM" id="SSF52777">
    <property type="entry name" value="CoA-dependent acyltransferases"/>
    <property type="match status" value="2"/>
</dbReference>
<dbReference type="InterPro" id="IPR023213">
    <property type="entry name" value="CAT-like_dom_sf"/>
</dbReference>
<dbReference type="PANTHER" id="PTHR22589:SF14">
    <property type="entry name" value="CHOLINE O-ACETYLTRANSFERASE"/>
    <property type="match status" value="1"/>
</dbReference>
<comment type="similarity">
    <text evidence="1">Belongs to the carnitine/choline acetyltransferase family.</text>
</comment>
<accession>A0A2S1WM72</accession>
<organism evidence="9">
    <name type="scientific">Hirudo verbana</name>
    <dbReference type="NCBI Taxonomy" id="311461"/>
    <lineage>
        <taxon>Eukaryota</taxon>
        <taxon>Metazoa</taxon>
        <taxon>Spiralia</taxon>
        <taxon>Lophotrochozoa</taxon>
        <taxon>Annelida</taxon>
        <taxon>Clitellata</taxon>
        <taxon>Hirudinea</taxon>
        <taxon>Hirudinida</taxon>
        <taxon>Hirudiniformes</taxon>
        <taxon>Hirudinidae</taxon>
        <taxon>Hirudo</taxon>
    </lineage>
</organism>
<dbReference type="GO" id="GO:0043005">
    <property type="term" value="C:neuron projection"/>
    <property type="evidence" value="ECO:0007669"/>
    <property type="project" value="TreeGrafter"/>
</dbReference>
<reference evidence="9" key="1">
    <citation type="submission" date="2018-02" db="EMBL/GenBank/DDBJ databases">
        <title>Hirudo verbana central nervous system transcriptome analysis of ion channel and receptor content.</title>
        <authorList>
            <person name="Northcutt A.J."/>
            <person name="Schulz D.J."/>
            <person name="Mesce K.A."/>
        </authorList>
    </citation>
    <scope>NUCLEOTIDE SEQUENCE</scope>
</reference>
<dbReference type="InterPro" id="IPR039551">
    <property type="entry name" value="Cho/carn_acyl_trans"/>
</dbReference>
<evidence type="ECO:0000256" key="6">
    <source>
        <dbReference type="ARBA" id="ARBA00040495"/>
    </source>
</evidence>
<dbReference type="GO" id="GO:0045202">
    <property type="term" value="C:synapse"/>
    <property type="evidence" value="ECO:0007669"/>
    <property type="project" value="GOC"/>
</dbReference>
<dbReference type="FunFam" id="3.30.559.10:FF:000001">
    <property type="entry name" value="Carnitine O-acetyltransferase"/>
    <property type="match status" value="1"/>
</dbReference>
<dbReference type="InterPro" id="IPR000542">
    <property type="entry name" value="Carn_acyl_trans"/>
</dbReference>
<dbReference type="Pfam" id="PF00755">
    <property type="entry name" value="Carn_acyltransf"/>
    <property type="match status" value="1"/>
</dbReference>
<feature type="active site" description="Proton acceptor" evidence="7">
    <location>
        <position position="378"/>
    </location>
</feature>
<dbReference type="PROSITE" id="PS00439">
    <property type="entry name" value="ACYLTRANSF_C_1"/>
    <property type="match status" value="1"/>
</dbReference>
<sequence length="666" mass="76295">MADQVGGRSPLRGVRLMTIGATKEKNHPIRLYLDRVASQDVEVYPEWDLTKPLPKLPVPKLEDTLTKYLDIIRSTVSESQYEKTRRIVQEFGKEDGMGELLQGKLLKHAEEQDNWVYQFWLDDMYMKVRLPLPINSNPGMVFPRQYFEDQSAQLRYAARFISGILDYKVVIDNRLLPVDRARSREKGQPLCMEQYYKLFTSYRYPGLGKDCLVTSSTGQKCPDKEHIIVAYKNQFFAVDLVVDSIRLSDDNIYSQLKRCVKMVEEEISRSLRMTGYEPLPVGIMTSASRDVWAGVRRRLAEDENNLRGLEEIEKCMFVICLDSQVKESGHRDERSEVSMAMQMIHGLGSRVNSGNRWFEKTMQFIIAEDGACGLCYEHSAAEGIAVVQLIEHILAYMDELQRKRLTRMQSLCDLALPRHVTWKLDEDVKAKTCAAAESLDRSISNLDLHVLRFLGYGKDFPKSQNMSPDAYIQIALQLTYYKIHGRLVSTYESASIRRFRQGRVDNIRANSMEALEWCKAMMEGDKIPPTEKMSLLRSAMKKQTDILVQAILGYGIDNHLLGLRQIAEDCAIPVPEIFTDESYRQSNHFSLSTSQVPTTMDALMCYGPVVPDGYGACYNPHPNYILVCVSSFKENKTTDSREFAMKLQETFQEMKALCLTSSVHRH</sequence>
<evidence type="ECO:0000256" key="7">
    <source>
        <dbReference type="PIRSR" id="PIRSR600542-1"/>
    </source>
</evidence>
<dbReference type="Gene3D" id="3.30.559.70">
    <property type="entry name" value="Choline/Carnitine o-acyltransferase, domain 2"/>
    <property type="match status" value="1"/>
</dbReference>
<dbReference type="AlphaFoldDB" id="A0A2S1WM72"/>
<dbReference type="PANTHER" id="PTHR22589">
    <property type="entry name" value="CARNITINE O-ACYLTRANSFERASE"/>
    <property type="match status" value="1"/>
</dbReference>
<keyword evidence="3" id="KW-0530">Neurotransmitter biosynthesis</keyword>
<name>A0A2S1WM72_9ANNE</name>
<evidence type="ECO:0000256" key="1">
    <source>
        <dbReference type="ARBA" id="ARBA00005232"/>
    </source>
</evidence>
<evidence type="ECO:0000259" key="8">
    <source>
        <dbReference type="Pfam" id="PF00755"/>
    </source>
</evidence>
<dbReference type="Gene3D" id="3.30.559.10">
    <property type="entry name" value="Chloramphenicol acetyltransferase-like domain"/>
    <property type="match status" value="1"/>
</dbReference>
<evidence type="ECO:0000313" key="9">
    <source>
        <dbReference type="EMBL" id="AWJ68269.1"/>
    </source>
</evidence>
<dbReference type="GO" id="GO:0005737">
    <property type="term" value="C:cytoplasm"/>
    <property type="evidence" value="ECO:0007669"/>
    <property type="project" value="TreeGrafter"/>
</dbReference>
<protein>
    <recommendedName>
        <fullName evidence="6">Choline O-acetyltransferase</fullName>
        <ecNumber evidence="5">2.3.1.6</ecNumber>
    </recommendedName>
</protein>
<dbReference type="EMBL" id="MG973416">
    <property type="protein sequence ID" value="AWJ68269.1"/>
    <property type="molecule type" value="mRNA"/>
</dbReference>
<feature type="domain" description="Choline/carnitine acyltransferase" evidence="8">
    <location>
        <begin position="56"/>
        <end position="649"/>
    </location>
</feature>
<proteinExistence type="evidence at transcript level"/>
<evidence type="ECO:0000256" key="5">
    <source>
        <dbReference type="ARBA" id="ARBA00039091"/>
    </source>
</evidence>
<dbReference type="GO" id="GO:0008292">
    <property type="term" value="P:acetylcholine biosynthetic process"/>
    <property type="evidence" value="ECO:0007669"/>
    <property type="project" value="TreeGrafter"/>
</dbReference>